<dbReference type="InterPro" id="IPR021778">
    <property type="entry name" value="Se/S_carrier-like"/>
</dbReference>
<accession>A0A0A7FTS1</accession>
<dbReference type="STRING" id="1561.NPD11_1924"/>
<sequence>MKYYIVVFKNTHDAMAGEKFLKEKEYNFRIMPTPTSITQSCGICIRVENEDDIKKIKDEDFEYKNIYCRDGASYIEFN</sequence>
<feature type="domain" description="Putative Se/S carrier protein-like" evidence="1">
    <location>
        <begin position="3"/>
        <end position="67"/>
    </location>
</feature>
<evidence type="ECO:0000313" key="2">
    <source>
        <dbReference type="EMBL" id="AIY82968.1"/>
    </source>
</evidence>
<dbReference type="Pfam" id="PF11823">
    <property type="entry name" value="Se_S_carrier"/>
    <property type="match status" value="1"/>
</dbReference>
<dbReference type="AlphaFoldDB" id="A0A0A7FTS1"/>
<dbReference type="RefSeq" id="WP_039312296.1">
    <property type="nucleotide sequence ID" value="NZ_CP006905.1"/>
</dbReference>
<dbReference type="Proteomes" id="UP000030635">
    <property type="component" value="Chromosome"/>
</dbReference>
<keyword evidence="3" id="KW-1185">Reference proteome</keyword>
<reference evidence="2 3" key="1">
    <citation type="journal article" date="2015" name="Infect. Genet. Evol.">
        <title>Genomic sequences of six botulinum neurotoxin-producing strains representing three clostridial species illustrate the mobility and diversity of botulinum neurotoxin genes.</title>
        <authorList>
            <person name="Smith T.J."/>
            <person name="Hill K.K."/>
            <person name="Xie G."/>
            <person name="Foley B.T."/>
            <person name="Williamson C.H."/>
            <person name="Foster J.T."/>
            <person name="Johnson S.L."/>
            <person name="Chertkov O."/>
            <person name="Teshima H."/>
            <person name="Gibbons H.S."/>
            <person name="Johnsky L.A."/>
            <person name="Karavis M.A."/>
            <person name="Smith L.A."/>
        </authorList>
    </citation>
    <scope>NUCLEOTIDE SEQUENCE [LARGE SCALE GENOMIC DNA]</scope>
    <source>
        <strain evidence="2">Sullivan</strain>
    </source>
</reference>
<evidence type="ECO:0000313" key="3">
    <source>
        <dbReference type="Proteomes" id="UP000030635"/>
    </source>
</evidence>
<dbReference type="HOGENOM" id="CLU_167443_2_2_9"/>
<dbReference type="OrthoDB" id="3192849at2"/>
<organism evidence="2 3">
    <name type="scientific">Clostridium baratii str. Sullivan</name>
    <dbReference type="NCBI Taxonomy" id="1415775"/>
    <lineage>
        <taxon>Bacteria</taxon>
        <taxon>Bacillati</taxon>
        <taxon>Bacillota</taxon>
        <taxon>Clostridia</taxon>
        <taxon>Eubacteriales</taxon>
        <taxon>Clostridiaceae</taxon>
        <taxon>Clostridium</taxon>
    </lineage>
</organism>
<protein>
    <recommendedName>
        <fullName evidence="1">Putative Se/S carrier protein-like domain-containing protein</fullName>
    </recommendedName>
</protein>
<evidence type="ECO:0000259" key="1">
    <source>
        <dbReference type="Pfam" id="PF11823"/>
    </source>
</evidence>
<dbReference type="EMBL" id="CP006905">
    <property type="protein sequence ID" value="AIY82968.1"/>
    <property type="molecule type" value="Genomic_DNA"/>
</dbReference>
<gene>
    <name evidence="2" type="ORF">U729_1077</name>
</gene>
<dbReference type="eggNOG" id="ENOG5033A63">
    <property type="taxonomic scope" value="Bacteria"/>
</dbReference>
<proteinExistence type="predicted"/>
<name>A0A0A7FTS1_9CLOT</name>
<dbReference type="KEGG" id="cbv:U729_1077"/>